<protein>
    <submittedName>
        <fullName evidence="2">Uncharacterized protein</fullName>
    </submittedName>
</protein>
<feature type="transmembrane region" description="Helical" evidence="1">
    <location>
        <begin position="32"/>
        <end position="53"/>
    </location>
</feature>
<organism evidence="2 3">
    <name type="scientific">Stenotrophomonas daejeonensis</name>
    <dbReference type="NCBI Taxonomy" id="659018"/>
    <lineage>
        <taxon>Bacteria</taxon>
        <taxon>Pseudomonadati</taxon>
        <taxon>Pseudomonadota</taxon>
        <taxon>Gammaproteobacteria</taxon>
        <taxon>Lysobacterales</taxon>
        <taxon>Lysobacteraceae</taxon>
        <taxon>Stenotrophomonas</taxon>
    </lineage>
</organism>
<dbReference type="OrthoDB" id="6053372at2"/>
<evidence type="ECO:0000256" key="1">
    <source>
        <dbReference type="SAM" id="Phobius"/>
    </source>
</evidence>
<dbReference type="AlphaFoldDB" id="A0A0R0E3Q4"/>
<accession>A0A0R0E3Q4</accession>
<evidence type="ECO:0000313" key="3">
    <source>
        <dbReference type="Proteomes" id="UP000050940"/>
    </source>
</evidence>
<comment type="caution">
    <text evidence="2">The sequence shown here is derived from an EMBL/GenBank/DDBJ whole genome shotgun (WGS) entry which is preliminary data.</text>
</comment>
<gene>
    <name evidence="2" type="ORF">ABB34_08380</name>
</gene>
<keyword evidence="3" id="KW-1185">Reference proteome</keyword>
<sequence>MNQPSPNTSTHIPEMVIATVAGVAFAMKTGHYLTGILLGIALGVVLSLVGTAIRARSKR</sequence>
<dbReference type="Proteomes" id="UP000050940">
    <property type="component" value="Unassembled WGS sequence"/>
</dbReference>
<proteinExistence type="predicted"/>
<name>A0A0R0E3Q4_9GAMM</name>
<dbReference type="EMBL" id="LDJP01000048">
    <property type="protein sequence ID" value="KRG84766.1"/>
    <property type="molecule type" value="Genomic_DNA"/>
</dbReference>
<dbReference type="STRING" id="659018.ABB34_08380"/>
<keyword evidence="1" id="KW-0472">Membrane</keyword>
<keyword evidence="1" id="KW-1133">Transmembrane helix</keyword>
<keyword evidence="1" id="KW-0812">Transmembrane</keyword>
<reference evidence="2 3" key="1">
    <citation type="submission" date="2015-05" db="EMBL/GenBank/DDBJ databases">
        <title>Genome sequencing and analysis of members of genus Stenotrophomonas.</title>
        <authorList>
            <person name="Patil P.P."/>
            <person name="Midha S."/>
            <person name="Patil P.B."/>
        </authorList>
    </citation>
    <scope>NUCLEOTIDE SEQUENCE [LARGE SCALE GENOMIC DNA]</scope>
    <source>
        <strain evidence="2 3">JCM 16244</strain>
    </source>
</reference>
<dbReference type="PATRIC" id="fig|659018.3.peg.1623"/>
<dbReference type="RefSeq" id="WP_057640859.1">
    <property type="nucleotide sequence ID" value="NZ_LDJP01000048.1"/>
</dbReference>
<evidence type="ECO:0000313" key="2">
    <source>
        <dbReference type="EMBL" id="KRG84766.1"/>
    </source>
</evidence>